<dbReference type="EMBL" id="HBGL01009605">
    <property type="protein sequence ID" value="CAD9299431.1"/>
    <property type="molecule type" value="Transcribed_RNA"/>
</dbReference>
<organism evidence="6">
    <name type="scientific">Sexangularia sp. CB-2014</name>
    <dbReference type="NCBI Taxonomy" id="1486929"/>
    <lineage>
        <taxon>Eukaryota</taxon>
        <taxon>Amoebozoa</taxon>
        <taxon>Tubulinea</taxon>
        <taxon>Elardia</taxon>
        <taxon>Arcellinida</taxon>
        <taxon>Arcellinida incertae sedis</taxon>
        <taxon>Sexangularia</taxon>
    </lineage>
</organism>
<dbReference type="InterPro" id="IPR027486">
    <property type="entry name" value="Ribosomal_uS10_dom"/>
</dbReference>
<feature type="domain" description="Small ribosomal subunit protein uS10" evidence="5">
    <location>
        <begin position="23"/>
        <end position="117"/>
    </location>
</feature>
<protein>
    <recommendedName>
        <fullName evidence="4">Small ribosomal subunit protein uS10</fullName>
    </recommendedName>
</protein>
<dbReference type="SUPFAM" id="SSF54999">
    <property type="entry name" value="Ribosomal protein S10"/>
    <property type="match status" value="1"/>
</dbReference>
<evidence type="ECO:0000256" key="4">
    <source>
        <dbReference type="ARBA" id="ARBA00035162"/>
    </source>
</evidence>
<dbReference type="PANTHER" id="PTHR11700">
    <property type="entry name" value="30S RIBOSOMAL PROTEIN S10 FAMILY MEMBER"/>
    <property type="match status" value="1"/>
</dbReference>
<dbReference type="Pfam" id="PF00338">
    <property type="entry name" value="Ribosomal_S10"/>
    <property type="match status" value="1"/>
</dbReference>
<accession>A0A7S1VGS0</accession>
<proteinExistence type="inferred from homology"/>
<dbReference type="HAMAP" id="MF_00508">
    <property type="entry name" value="Ribosomal_uS10"/>
    <property type="match status" value="1"/>
</dbReference>
<dbReference type="FunFam" id="3.30.70.600:FF:000004">
    <property type="entry name" value="30S ribosomal protein S10"/>
    <property type="match status" value="1"/>
</dbReference>
<dbReference type="AlphaFoldDB" id="A0A7S1VGS0"/>
<dbReference type="Gene3D" id="3.30.70.600">
    <property type="entry name" value="Ribosomal protein S10 domain"/>
    <property type="match status" value="1"/>
</dbReference>
<dbReference type="GO" id="GO:0006412">
    <property type="term" value="P:translation"/>
    <property type="evidence" value="ECO:0007669"/>
    <property type="project" value="InterPro"/>
</dbReference>
<evidence type="ECO:0000256" key="3">
    <source>
        <dbReference type="ARBA" id="ARBA00023274"/>
    </source>
</evidence>
<dbReference type="NCBIfam" id="TIGR01046">
    <property type="entry name" value="uS10_euk_arch"/>
    <property type="match status" value="1"/>
</dbReference>
<evidence type="ECO:0000259" key="5">
    <source>
        <dbReference type="SMART" id="SM01403"/>
    </source>
</evidence>
<dbReference type="GO" id="GO:0015935">
    <property type="term" value="C:small ribosomal subunit"/>
    <property type="evidence" value="ECO:0007669"/>
    <property type="project" value="InterPro"/>
</dbReference>
<reference evidence="6" key="1">
    <citation type="submission" date="2021-01" db="EMBL/GenBank/DDBJ databases">
        <authorList>
            <person name="Corre E."/>
            <person name="Pelletier E."/>
            <person name="Niang G."/>
            <person name="Scheremetjew M."/>
            <person name="Finn R."/>
            <person name="Kale V."/>
            <person name="Holt S."/>
            <person name="Cochrane G."/>
            <person name="Meng A."/>
            <person name="Brown T."/>
            <person name="Cohen L."/>
        </authorList>
    </citation>
    <scope>NUCLEOTIDE SEQUENCE</scope>
    <source>
        <strain evidence="6">ATCC 50979</strain>
    </source>
</reference>
<dbReference type="InterPro" id="IPR001848">
    <property type="entry name" value="Ribosomal_uS10"/>
</dbReference>
<comment type="similarity">
    <text evidence="1">Belongs to the universal ribosomal protein uS10 family.</text>
</comment>
<sequence>MPPSYAAPAKKTVASVQPTHRIRIKLMSKNVRNLEAASAQFIAVAHAGKLEVRGPVRLPTKVLKITTHKSPCGEGTTTFAKFEMRIHSRIIEIKAPTQAVKNMQNISLAAGVTVEVTINDA</sequence>
<dbReference type="InterPro" id="IPR036838">
    <property type="entry name" value="Ribosomal_uS10_dom_sf"/>
</dbReference>
<keyword evidence="2" id="KW-0689">Ribosomal protein</keyword>
<dbReference type="InterPro" id="IPR005729">
    <property type="entry name" value="Ribosomal_uS10_euk/arc"/>
</dbReference>
<dbReference type="SMART" id="SM01403">
    <property type="entry name" value="Ribosomal_S10"/>
    <property type="match status" value="1"/>
</dbReference>
<keyword evidence="3" id="KW-0687">Ribonucleoprotein</keyword>
<evidence type="ECO:0000313" key="6">
    <source>
        <dbReference type="EMBL" id="CAD9299431.1"/>
    </source>
</evidence>
<gene>
    <name evidence="6" type="ORF">SSP0437_LOCUS7461</name>
</gene>
<dbReference type="GO" id="GO:0003735">
    <property type="term" value="F:structural constituent of ribosome"/>
    <property type="evidence" value="ECO:0007669"/>
    <property type="project" value="InterPro"/>
</dbReference>
<evidence type="ECO:0000256" key="2">
    <source>
        <dbReference type="ARBA" id="ARBA00022980"/>
    </source>
</evidence>
<dbReference type="PRINTS" id="PR00971">
    <property type="entry name" value="RIBOSOMALS10"/>
</dbReference>
<evidence type="ECO:0000256" key="1">
    <source>
        <dbReference type="ARBA" id="ARBA00007102"/>
    </source>
</evidence>
<name>A0A7S1VGS0_9EUKA</name>